<accession>A0ACB6FCA2</accession>
<proteinExistence type="predicted"/>
<evidence type="ECO:0000313" key="2">
    <source>
        <dbReference type="Proteomes" id="UP000293547"/>
    </source>
</evidence>
<dbReference type="EMBL" id="PDWZ02000010">
    <property type="protein sequence ID" value="KAB2102020.1"/>
    <property type="molecule type" value="Genomic_DNA"/>
</dbReference>
<comment type="caution">
    <text evidence="1">The sequence shown here is derived from an EMBL/GenBank/DDBJ whole genome shotgun (WGS) entry which is preliminary data.</text>
</comment>
<gene>
    <name evidence="1" type="ORF">AG0111_0g9456</name>
</gene>
<name>A0ACB6FCA2_9PLEO</name>
<reference evidence="1 2" key="1">
    <citation type="journal article" date="2019" name="bioRxiv">
        <title>Genomics, evolutionary history and diagnostics of the Alternaria alternata species group including apple and Asian pear pathotypes.</title>
        <authorList>
            <person name="Armitage A.D."/>
            <person name="Cockerton H.M."/>
            <person name="Sreenivasaprasad S."/>
            <person name="Woodhall J.W."/>
            <person name="Lane C.R."/>
            <person name="Harrison R.J."/>
            <person name="Clarkson J.P."/>
        </authorList>
    </citation>
    <scope>NUCLEOTIDE SEQUENCE [LARGE SCALE GENOMIC DNA]</scope>
    <source>
        <strain evidence="1 2">FERA 650</strain>
    </source>
</reference>
<keyword evidence="2" id="KW-1185">Reference proteome</keyword>
<dbReference type="Proteomes" id="UP000293547">
    <property type="component" value="Unassembled WGS sequence"/>
</dbReference>
<protein>
    <submittedName>
        <fullName evidence="1">Uncharacterized protein</fullName>
    </submittedName>
</protein>
<evidence type="ECO:0000313" key="1">
    <source>
        <dbReference type="EMBL" id="KAB2102020.1"/>
    </source>
</evidence>
<sequence length="82" mass="8864">MRFFTNISILDLFLFATLLPYAAASKGYGERGCCYKDDSRCSDSDKCGTALTCSPTCYLNGQTAFFSCTFIPNGLCDDGATP</sequence>
<organism evidence="1 2">
    <name type="scientific">Alternaria gaisen</name>
    <dbReference type="NCBI Taxonomy" id="167740"/>
    <lineage>
        <taxon>Eukaryota</taxon>
        <taxon>Fungi</taxon>
        <taxon>Dikarya</taxon>
        <taxon>Ascomycota</taxon>
        <taxon>Pezizomycotina</taxon>
        <taxon>Dothideomycetes</taxon>
        <taxon>Pleosporomycetidae</taxon>
        <taxon>Pleosporales</taxon>
        <taxon>Pleosporineae</taxon>
        <taxon>Pleosporaceae</taxon>
        <taxon>Alternaria</taxon>
        <taxon>Alternaria sect. Alternaria</taxon>
    </lineage>
</organism>